<evidence type="ECO:0000256" key="3">
    <source>
        <dbReference type="ARBA" id="ARBA00022578"/>
    </source>
</evidence>
<sequence length="55" mass="6565">MDLLIDKYQDSMPKLTQWAEDNIPEGLTMFGLDLCEFNRKRLRTSNMIERLNQKC</sequence>
<dbReference type="Pfam" id="PF00872">
    <property type="entry name" value="Transposase_mut"/>
    <property type="match status" value="1"/>
</dbReference>
<comment type="similarity">
    <text evidence="2">Belongs to the transposase mutator family.</text>
</comment>
<comment type="function">
    <text evidence="1">Required for the transposition of the insertion element.</text>
</comment>
<evidence type="ECO:0000313" key="9">
    <source>
        <dbReference type="Proteomes" id="UP000198988"/>
    </source>
</evidence>
<dbReference type="STRING" id="235205.BAZSYMB_SCAFFOLD00021_19"/>
<dbReference type="EMBL" id="CVUD02000119">
    <property type="protein sequence ID" value="SEH75951.1"/>
    <property type="molecule type" value="Genomic_DNA"/>
</dbReference>
<dbReference type="GO" id="GO:0006313">
    <property type="term" value="P:DNA transposition"/>
    <property type="evidence" value="ECO:0007669"/>
    <property type="project" value="InterPro"/>
</dbReference>
<name>A0A1H6KW39_9GAMM</name>
<keyword evidence="4" id="KW-0238">DNA-binding</keyword>
<evidence type="ECO:0000256" key="4">
    <source>
        <dbReference type="ARBA" id="ARBA00023125"/>
    </source>
</evidence>
<reference evidence="8 9" key="1">
    <citation type="submission" date="2016-06" db="EMBL/GenBank/DDBJ databases">
        <authorList>
            <person name="Petersen J."/>
            <person name="Sayavedra L."/>
        </authorList>
    </citation>
    <scope>NUCLEOTIDE SEQUENCE [LARGE SCALE GENOMIC DNA]</scope>
    <source>
        <strain evidence="9">BazSymA</strain>
        <strain evidence="8">BazSymB</strain>
    </source>
</reference>
<evidence type="ECO:0000256" key="1">
    <source>
        <dbReference type="ARBA" id="ARBA00002190"/>
    </source>
</evidence>
<dbReference type="AlphaFoldDB" id="A0A1H6KW39"/>
<gene>
    <name evidence="7" type="ORF">BAZSYMA_ACONTIG02264_2</name>
    <name evidence="6" type="ORF">BAZSYMB_SCAFFOLD00021_19</name>
</gene>
<protein>
    <submittedName>
        <fullName evidence="6">[weak similarity to] transposase for insertionsequence element ISRM5</fullName>
    </submittedName>
</protein>
<dbReference type="Proteomes" id="UP000198559">
    <property type="component" value="Unassembled WGS sequence"/>
</dbReference>
<evidence type="ECO:0000256" key="5">
    <source>
        <dbReference type="ARBA" id="ARBA00023172"/>
    </source>
</evidence>
<dbReference type="GO" id="GO:0003677">
    <property type="term" value="F:DNA binding"/>
    <property type="evidence" value="ECO:0007669"/>
    <property type="project" value="UniProtKB-KW"/>
</dbReference>
<evidence type="ECO:0000256" key="2">
    <source>
        <dbReference type="ARBA" id="ARBA00010961"/>
    </source>
</evidence>
<proteinExistence type="inferred from homology"/>
<dbReference type="InterPro" id="IPR001207">
    <property type="entry name" value="Transposase_mutator"/>
</dbReference>
<dbReference type="Proteomes" id="UP000198988">
    <property type="component" value="Unassembled WGS sequence"/>
</dbReference>
<dbReference type="EMBL" id="CDSC02000262">
    <property type="protein sequence ID" value="SEH84993.1"/>
    <property type="molecule type" value="Genomic_DNA"/>
</dbReference>
<organism evidence="6 8">
    <name type="scientific">Bathymodiolus azoricus thioautotrophic gill symbiont</name>
    <dbReference type="NCBI Taxonomy" id="235205"/>
    <lineage>
        <taxon>Bacteria</taxon>
        <taxon>Pseudomonadati</taxon>
        <taxon>Pseudomonadota</taxon>
        <taxon>Gammaproteobacteria</taxon>
        <taxon>sulfur-oxidizing symbionts</taxon>
    </lineage>
</organism>
<evidence type="ECO:0000313" key="6">
    <source>
        <dbReference type="EMBL" id="SEH75951.1"/>
    </source>
</evidence>
<dbReference type="GO" id="GO:0004803">
    <property type="term" value="F:transposase activity"/>
    <property type="evidence" value="ECO:0007669"/>
    <property type="project" value="InterPro"/>
</dbReference>
<keyword evidence="5" id="KW-0233">DNA recombination</keyword>
<keyword evidence="3" id="KW-0815">Transposition</keyword>
<evidence type="ECO:0000313" key="7">
    <source>
        <dbReference type="EMBL" id="SEH84993.1"/>
    </source>
</evidence>
<evidence type="ECO:0000313" key="8">
    <source>
        <dbReference type="Proteomes" id="UP000198559"/>
    </source>
</evidence>
<accession>A0A1H6KW39</accession>
<reference evidence="6" key="2">
    <citation type="submission" date="2016-06" db="EMBL/GenBank/DDBJ databases">
        <authorList>
            <person name="Olsen C.W."/>
            <person name="Carey S."/>
            <person name="Hinshaw L."/>
            <person name="Karasin A.I."/>
        </authorList>
    </citation>
    <scope>NUCLEOTIDE SEQUENCE [LARGE SCALE GENOMIC DNA]</scope>
    <source>
        <strain evidence="7">BazSymA</strain>
        <strain evidence="6">BazSymB</strain>
    </source>
</reference>